<gene>
    <name evidence="1" type="ORF">SFRICE_012881</name>
</gene>
<name>A0A2H1VDR2_SPOFR</name>
<accession>A0A2H1VDR2</accession>
<protein>
    <submittedName>
        <fullName evidence="1">SFRICE_012881</fullName>
    </submittedName>
</protein>
<reference evidence="1" key="1">
    <citation type="submission" date="2016-07" db="EMBL/GenBank/DDBJ databases">
        <authorList>
            <person name="Bretaudeau A."/>
        </authorList>
    </citation>
    <scope>NUCLEOTIDE SEQUENCE</scope>
    <source>
        <strain evidence="1">Rice</strain>
        <tissue evidence="1">Whole body</tissue>
    </source>
</reference>
<dbReference type="EMBL" id="ODYU01001975">
    <property type="protein sequence ID" value="SOQ38916.1"/>
    <property type="molecule type" value="Genomic_DNA"/>
</dbReference>
<evidence type="ECO:0000313" key="1">
    <source>
        <dbReference type="EMBL" id="SOQ38916.1"/>
    </source>
</evidence>
<organism evidence="1">
    <name type="scientific">Spodoptera frugiperda</name>
    <name type="common">Fall armyworm</name>
    <dbReference type="NCBI Taxonomy" id="7108"/>
    <lineage>
        <taxon>Eukaryota</taxon>
        <taxon>Metazoa</taxon>
        <taxon>Ecdysozoa</taxon>
        <taxon>Arthropoda</taxon>
        <taxon>Hexapoda</taxon>
        <taxon>Insecta</taxon>
        <taxon>Pterygota</taxon>
        <taxon>Neoptera</taxon>
        <taxon>Endopterygota</taxon>
        <taxon>Lepidoptera</taxon>
        <taxon>Glossata</taxon>
        <taxon>Ditrysia</taxon>
        <taxon>Noctuoidea</taxon>
        <taxon>Noctuidae</taxon>
        <taxon>Amphipyrinae</taxon>
        <taxon>Spodoptera</taxon>
    </lineage>
</organism>
<proteinExistence type="predicted"/>
<dbReference type="AlphaFoldDB" id="A0A2H1VDR2"/>
<sequence>MSTLAHDDTSVRVSLDSERRYHQLTGQCLHYVYQRALLYRFCQMCDMCEMCPFVGFYDPSFLVRTAREWNSLPESVFPDGYNLELMYFYHEFESLATTFFLSGDNHPMTSPALGEAGGSVRLLLTKNHPVPTPAFRAGAPVNLLGRPYGIKHNAMTKRSRAVREIASSAGIMGGGRDGPMAQGDKFWGAPMSPPMGSAKN</sequence>